<name>A0ACC3N825_9PEZI</name>
<evidence type="ECO:0000313" key="1">
    <source>
        <dbReference type="EMBL" id="KAK3711081.1"/>
    </source>
</evidence>
<proteinExistence type="predicted"/>
<sequence length="242" mass="28062">MHAYMQQPETGAWNVYQQAILPWKTIVTVNGWTRKNLQRYGRFGALYGKRKYATKYPSSPFRLLDLPAEIRNKIYRYHLIIGSIELAPRVAPGGQLSDFRKHRRQCLHEEGHGAWKFNIMRTLARRDGGVKDYKLVLPDQFILLQKRNFVDYHTGRSPLPWFKKDREVNMTLVKAQTEQGFDNTGDRQEQLALRQAVEQEVRASGWKVVDTTYDTLGNYEVDDHSDAEEDEDAGDVDDVAQS</sequence>
<dbReference type="Proteomes" id="UP001281147">
    <property type="component" value="Unassembled WGS sequence"/>
</dbReference>
<accession>A0ACC3N825</accession>
<protein>
    <submittedName>
        <fullName evidence="1">Uncharacterized protein</fullName>
    </submittedName>
</protein>
<comment type="caution">
    <text evidence="1">The sequence shown here is derived from an EMBL/GenBank/DDBJ whole genome shotgun (WGS) entry which is preliminary data.</text>
</comment>
<organism evidence="1 2">
    <name type="scientific">Vermiconidia calcicola</name>
    <dbReference type="NCBI Taxonomy" id="1690605"/>
    <lineage>
        <taxon>Eukaryota</taxon>
        <taxon>Fungi</taxon>
        <taxon>Dikarya</taxon>
        <taxon>Ascomycota</taxon>
        <taxon>Pezizomycotina</taxon>
        <taxon>Dothideomycetes</taxon>
        <taxon>Dothideomycetidae</taxon>
        <taxon>Mycosphaerellales</taxon>
        <taxon>Extremaceae</taxon>
        <taxon>Vermiconidia</taxon>
    </lineage>
</organism>
<gene>
    <name evidence="1" type="ORF">LTR37_009868</name>
</gene>
<keyword evidence="2" id="KW-1185">Reference proteome</keyword>
<dbReference type="EMBL" id="JAUTXU010000079">
    <property type="protein sequence ID" value="KAK3711081.1"/>
    <property type="molecule type" value="Genomic_DNA"/>
</dbReference>
<reference evidence="1" key="1">
    <citation type="submission" date="2023-07" db="EMBL/GenBank/DDBJ databases">
        <title>Black Yeasts Isolated from many extreme environments.</title>
        <authorList>
            <person name="Coleine C."/>
            <person name="Stajich J.E."/>
            <person name="Selbmann L."/>
        </authorList>
    </citation>
    <scope>NUCLEOTIDE SEQUENCE</scope>
    <source>
        <strain evidence="1">CCFEE 5714</strain>
    </source>
</reference>
<evidence type="ECO:0000313" key="2">
    <source>
        <dbReference type="Proteomes" id="UP001281147"/>
    </source>
</evidence>